<reference evidence="1 2" key="1">
    <citation type="submission" date="2023-06" db="EMBL/GenBank/DDBJ databases">
        <title>Alteromonas sp. ASW11-36 isolated from intertidal sand.</title>
        <authorList>
            <person name="Li Y."/>
        </authorList>
    </citation>
    <scope>NUCLEOTIDE SEQUENCE [LARGE SCALE GENOMIC DNA]</scope>
    <source>
        <strain evidence="1 2">ASW11-36</strain>
    </source>
</reference>
<name>A0ABT7T1J2_9ALTE</name>
<dbReference type="PROSITE" id="PS51257">
    <property type="entry name" value="PROKAR_LIPOPROTEIN"/>
    <property type="match status" value="1"/>
</dbReference>
<gene>
    <name evidence="1" type="ORF">QTP81_17000</name>
</gene>
<evidence type="ECO:0000313" key="2">
    <source>
        <dbReference type="Proteomes" id="UP001234343"/>
    </source>
</evidence>
<organism evidence="1 2">
    <name type="scientific">Alteromonas arenosi</name>
    <dbReference type="NCBI Taxonomy" id="3055817"/>
    <lineage>
        <taxon>Bacteria</taxon>
        <taxon>Pseudomonadati</taxon>
        <taxon>Pseudomonadota</taxon>
        <taxon>Gammaproteobacteria</taxon>
        <taxon>Alteromonadales</taxon>
        <taxon>Alteromonadaceae</taxon>
        <taxon>Alteromonas/Salinimonas group</taxon>
        <taxon>Alteromonas</taxon>
    </lineage>
</organism>
<dbReference type="RefSeq" id="WP_289367238.1">
    <property type="nucleotide sequence ID" value="NZ_JAUCBP010000014.1"/>
</dbReference>
<dbReference type="Proteomes" id="UP001234343">
    <property type="component" value="Unassembled WGS sequence"/>
</dbReference>
<keyword evidence="2" id="KW-1185">Reference proteome</keyword>
<proteinExistence type="predicted"/>
<dbReference type="EMBL" id="JAUCBP010000014">
    <property type="protein sequence ID" value="MDM7862308.1"/>
    <property type="molecule type" value="Genomic_DNA"/>
</dbReference>
<evidence type="ECO:0008006" key="3">
    <source>
        <dbReference type="Google" id="ProtNLM"/>
    </source>
</evidence>
<accession>A0ABT7T1J2</accession>
<sequence>MKKYILIIAIALVTACASKPHEDPDARSTSAETTVKVSGTRVSREELGELKVIKVGNLLDQLQQQMSAYPQIQEGKTCKALIAELEANEIEVQAISDDKVFALTKDKKSLKYTFQEGGCL</sequence>
<evidence type="ECO:0000313" key="1">
    <source>
        <dbReference type="EMBL" id="MDM7862308.1"/>
    </source>
</evidence>
<protein>
    <recommendedName>
        <fullName evidence="3">Lipoprotein</fullName>
    </recommendedName>
</protein>
<comment type="caution">
    <text evidence="1">The sequence shown here is derived from an EMBL/GenBank/DDBJ whole genome shotgun (WGS) entry which is preliminary data.</text>
</comment>